<dbReference type="Proteomes" id="UP000887580">
    <property type="component" value="Unplaced"/>
</dbReference>
<name>A0AC35GAJ7_9BILA</name>
<organism evidence="1 2">
    <name type="scientific">Panagrolaimus sp. PS1159</name>
    <dbReference type="NCBI Taxonomy" id="55785"/>
    <lineage>
        <taxon>Eukaryota</taxon>
        <taxon>Metazoa</taxon>
        <taxon>Ecdysozoa</taxon>
        <taxon>Nematoda</taxon>
        <taxon>Chromadorea</taxon>
        <taxon>Rhabditida</taxon>
        <taxon>Tylenchina</taxon>
        <taxon>Panagrolaimomorpha</taxon>
        <taxon>Panagrolaimoidea</taxon>
        <taxon>Panagrolaimidae</taxon>
        <taxon>Panagrolaimus</taxon>
    </lineage>
</organism>
<evidence type="ECO:0000313" key="1">
    <source>
        <dbReference type="Proteomes" id="UP000887580"/>
    </source>
</evidence>
<dbReference type="WBParaSite" id="PS1159_v2.g3068.t1">
    <property type="protein sequence ID" value="PS1159_v2.g3068.t1"/>
    <property type="gene ID" value="PS1159_v2.g3068"/>
</dbReference>
<proteinExistence type="predicted"/>
<reference evidence="2" key="1">
    <citation type="submission" date="2022-11" db="UniProtKB">
        <authorList>
            <consortium name="WormBaseParasite"/>
        </authorList>
    </citation>
    <scope>IDENTIFICATION</scope>
</reference>
<protein>
    <submittedName>
        <fullName evidence="2">Uncharacterized protein</fullName>
    </submittedName>
</protein>
<evidence type="ECO:0000313" key="2">
    <source>
        <dbReference type="WBParaSite" id="PS1159_v2.g3068.t1"/>
    </source>
</evidence>
<sequence>MLSAFFFRNIQTSCTNPLSTKCTTACINYIFDEEPEDQNYVDPELTSAAAA</sequence>
<accession>A0AC35GAJ7</accession>